<evidence type="ECO:0000313" key="2">
    <source>
        <dbReference type="Proteomes" id="UP000014975"/>
    </source>
</evidence>
<evidence type="ECO:0000313" key="1">
    <source>
        <dbReference type="EMBL" id="EPR31560.1"/>
    </source>
</evidence>
<dbReference type="RefSeq" id="WP_020887581.1">
    <property type="nucleotide sequence ID" value="NZ_ATHI01000028.1"/>
</dbReference>
<accession>S7T4Y3</accession>
<reference evidence="1 2" key="1">
    <citation type="journal article" date="2013" name="Genome Announc.">
        <title>Draft genome sequences for three mercury-methylating, sulfate-reducing bacteria.</title>
        <authorList>
            <person name="Brown S.D."/>
            <person name="Hurt R.A.Jr."/>
            <person name="Gilmour C.C."/>
            <person name="Elias D.A."/>
        </authorList>
    </citation>
    <scope>NUCLEOTIDE SEQUENCE [LARGE SCALE GENOMIC DNA]</scope>
    <source>
        <strain evidence="1 2">DSM 16529</strain>
    </source>
</reference>
<dbReference type="EMBL" id="ATHI01000028">
    <property type="protein sequence ID" value="EPR31560.1"/>
    <property type="molecule type" value="Genomic_DNA"/>
</dbReference>
<dbReference type="PATRIC" id="fig|1121439.3.peg.2253"/>
<dbReference type="OrthoDB" id="5470971at2"/>
<comment type="caution">
    <text evidence="1">The sequence shown here is derived from an EMBL/GenBank/DDBJ whole genome shotgun (WGS) entry which is preliminary data.</text>
</comment>
<protein>
    <submittedName>
        <fullName evidence="1">Uncharacterized protein</fullName>
    </submittedName>
</protein>
<gene>
    <name evidence="1" type="ORF">dsat_0884</name>
</gene>
<dbReference type="eggNOG" id="ENOG50340SP">
    <property type="taxonomic scope" value="Bacteria"/>
</dbReference>
<dbReference type="STRING" id="1121439.dsat_0884"/>
<dbReference type="AlphaFoldDB" id="S7T4Y3"/>
<dbReference type="Proteomes" id="UP000014975">
    <property type="component" value="Unassembled WGS sequence"/>
</dbReference>
<proteinExistence type="predicted"/>
<sequence length="157" mass="17734">MELDIIEYDFPPEIDRGFSVSMIIKSFKGRRNVEVHLFRPEWDEAEEADYRWDQLLGDPVSPDVVADPAGSRKVFMESFSPGERDAIIAFLKKTYAEKLVSIASRPLSFPIPLGLVPLSAIPEGKDIGIIRFEKIPSYNLGIPMHGLYDLSQHEPMA</sequence>
<name>S7T4Y3_9BACT</name>
<keyword evidence="2" id="KW-1185">Reference proteome</keyword>
<organism evidence="1 2">
    <name type="scientific">Alkalidesulfovibrio alkalitolerans DSM 16529</name>
    <dbReference type="NCBI Taxonomy" id="1121439"/>
    <lineage>
        <taxon>Bacteria</taxon>
        <taxon>Pseudomonadati</taxon>
        <taxon>Thermodesulfobacteriota</taxon>
        <taxon>Desulfovibrionia</taxon>
        <taxon>Desulfovibrionales</taxon>
        <taxon>Desulfovibrionaceae</taxon>
        <taxon>Alkalidesulfovibrio</taxon>
    </lineage>
</organism>